<comment type="caution">
    <text evidence="2">The sequence shown here is derived from an EMBL/GenBank/DDBJ whole genome shotgun (WGS) entry which is preliminary data.</text>
</comment>
<evidence type="ECO:0000313" key="2">
    <source>
        <dbReference type="EMBL" id="EKT84365.1"/>
    </source>
</evidence>
<proteinExistence type="predicted"/>
<keyword evidence="2" id="KW-0503">Monooxygenase</keyword>
<sequence>MDHNGSSKQPMLYSYFSVNDHYPGRDRSIDALYREVLAQGELADELGYDTFFVAEHHFHEYGVVPNPAIMLAALSQRTNNIRLGTAISVLTFHNPITIAENYSIVDVLSGGRLVMGVGSGYLKHEYEGFGIDPATKRERFDENFALVQRAMAGERITFDGTYNHLKDVALNTLPTQRPTPPFYVAVLQHQAAYYVGRQGHNMMCVPYASVDKLEDVALIIEEYHRGLAETSTEATGDAIVTLHTHVADTDEQARQVATEPFDLYVATRLYAKSQTYEDVMASRLGLFGSVDTVVERLLELYDMGVRHVSTLHNFGLMPYDQANRSMRMLADEVMPRVHKALGIDPIR</sequence>
<dbReference type="Proteomes" id="UP000005951">
    <property type="component" value="Unassembled WGS sequence"/>
</dbReference>
<dbReference type="AlphaFoldDB" id="K8Y3S4"/>
<dbReference type="Gene3D" id="3.20.20.30">
    <property type="entry name" value="Luciferase-like domain"/>
    <property type="match status" value="1"/>
</dbReference>
<dbReference type="GO" id="GO:0004497">
    <property type="term" value="F:monooxygenase activity"/>
    <property type="evidence" value="ECO:0007669"/>
    <property type="project" value="UniProtKB-KW"/>
</dbReference>
<gene>
    <name evidence="2" type="ORF">WSS_A02305</name>
</gene>
<dbReference type="InterPro" id="IPR050766">
    <property type="entry name" value="Bact_Lucif_Oxidored"/>
</dbReference>
<dbReference type="PANTHER" id="PTHR30137">
    <property type="entry name" value="LUCIFERASE-LIKE MONOOXYGENASE"/>
    <property type="match status" value="1"/>
</dbReference>
<evidence type="ECO:0000259" key="1">
    <source>
        <dbReference type="Pfam" id="PF00296"/>
    </source>
</evidence>
<dbReference type="PANTHER" id="PTHR30137:SF6">
    <property type="entry name" value="LUCIFERASE-LIKE MONOOXYGENASE"/>
    <property type="match status" value="1"/>
</dbReference>
<accession>K8Y3S4</accession>
<organism evidence="2 3">
    <name type="scientific">Rhodococcus opacus M213</name>
    <dbReference type="NCBI Taxonomy" id="1129896"/>
    <lineage>
        <taxon>Bacteria</taxon>
        <taxon>Bacillati</taxon>
        <taxon>Actinomycetota</taxon>
        <taxon>Actinomycetes</taxon>
        <taxon>Mycobacteriales</taxon>
        <taxon>Nocardiaceae</taxon>
        <taxon>Rhodococcus</taxon>
    </lineage>
</organism>
<dbReference type="GO" id="GO:0016705">
    <property type="term" value="F:oxidoreductase activity, acting on paired donors, with incorporation or reduction of molecular oxygen"/>
    <property type="evidence" value="ECO:0007669"/>
    <property type="project" value="InterPro"/>
</dbReference>
<protein>
    <submittedName>
        <fullName evidence="2">Luciferase-like monooxygenase</fullName>
    </submittedName>
</protein>
<feature type="domain" description="Luciferase-like" evidence="1">
    <location>
        <begin position="17"/>
        <end position="307"/>
    </location>
</feature>
<keyword evidence="2" id="KW-0560">Oxidoreductase</keyword>
<reference evidence="2 3" key="1">
    <citation type="journal article" date="2013" name="Genome Announc.">
        <title>Draft Genome Sequence of Rhodococcus opacus Strain M213 Shows a Diverse Catabolic Potential.</title>
        <authorList>
            <person name="Pathak A."/>
            <person name="Green S.J."/>
            <person name="Ogram A."/>
            <person name="Chauhan A."/>
        </authorList>
    </citation>
    <scope>NUCLEOTIDE SEQUENCE [LARGE SCALE GENOMIC DNA]</scope>
    <source>
        <strain evidence="2 3">M213</strain>
    </source>
</reference>
<dbReference type="EMBL" id="AJYC02000009">
    <property type="protein sequence ID" value="EKT84365.1"/>
    <property type="molecule type" value="Genomic_DNA"/>
</dbReference>
<dbReference type="SUPFAM" id="SSF51679">
    <property type="entry name" value="Bacterial luciferase-like"/>
    <property type="match status" value="1"/>
</dbReference>
<dbReference type="Pfam" id="PF00296">
    <property type="entry name" value="Bac_luciferase"/>
    <property type="match status" value="1"/>
</dbReference>
<evidence type="ECO:0000313" key="3">
    <source>
        <dbReference type="Proteomes" id="UP000005951"/>
    </source>
</evidence>
<dbReference type="GO" id="GO:0005829">
    <property type="term" value="C:cytosol"/>
    <property type="evidence" value="ECO:0007669"/>
    <property type="project" value="TreeGrafter"/>
</dbReference>
<name>K8Y3S4_RHOOP</name>
<dbReference type="InterPro" id="IPR036661">
    <property type="entry name" value="Luciferase-like_sf"/>
</dbReference>
<dbReference type="InterPro" id="IPR011251">
    <property type="entry name" value="Luciferase-like_dom"/>
</dbReference>